<evidence type="ECO:0000313" key="15">
    <source>
        <dbReference type="EMBL" id="SPO02721.1"/>
    </source>
</evidence>
<dbReference type="PANTHER" id="PTHR12497:SF0">
    <property type="entry name" value="TAFAZZIN"/>
    <property type="match status" value="1"/>
</dbReference>
<dbReference type="PANTHER" id="PTHR12497">
    <property type="entry name" value="TAZ PROTEIN TAFAZZIN"/>
    <property type="match status" value="1"/>
</dbReference>
<protein>
    <recommendedName>
        <fullName evidence="12">Tafazzin family protein</fullName>
    </recommendedName>
</protein>
<dbReference type="SUPFAM" id="SSF69593">
    <property type="entry name" value="Glycerol-3-phosphate (1)-acyltransferase"/>
    <property type="match status" value="1"/>
</dbReference>
<dbReference type="Pfam" id="PF01553">
    <property type="entry name" value="Acyltransferase"/>
    <property type="match status" value="1"/>
</dbReference>
<dbReference type="GO" id="GO:0047184">
    <property type="term" value="F:1-acylglycerophosphocholine O-acyltransferase activity"/>
    <property type="evidence" value="ECO:0007669"/>
    <property type="project" value="TreeGrafter"/>
</dbReference>
<keyword evidence="3" id="KW-0808">Transferase</keyword>
<comment type="subcellular location">
    <subcellularLocation>
        <location evidence="1">Mitochondrion inner membrane</location>
        <topology evidence="1">Peripheral membrane protein</topology>
        <orientation evidence="1">Intermembrane side</orientation>
    </subcellularLocation>
    <subcellularLocation>
        <location evidence="10">Mitochondrion outer membrane</location>
        <topology evidence="10">Peripheral membrane protein</topology>
        <orientation evidence="10">Intermembrane side</orientation>
    </subcellularLocation>
</comment>
<evidence type="ECO:0000256" key="4">
    <source>
        <dbReference type="ARBA" id="ARBA00022787"/>
    </source>
</evidence>
<keyword evidence="4" id="KW-1000">Mitochondrion outer membrane</keyword>
<feature type="domain" description="Phospholipid/glycerol acyltransferase" evidence="14">
    <location>
        <begin position="66"/>
        <end position="205"/>
    </location>
</feature>
<evidence type="ECO:0000313" key="16">
    <source>
        <dbReference type="Proteomes" id="UP001187682"/>
    </source>
</evidence>
<keyword evidence="16" id="KW-1185">Reference proteome</keyword>
<name>A0AAE8MXU4_9PEZI</name>
<keyword evidence="5" id="KW-0999">Mitochondrion inner membrane</keyword>
<evidence type="ECO:0000259" key="14">
    <source>
        <dbReference type="SMART" id="SM00563"/>
    </source>
</evidence>
<keyword evidence="9" id="KW-0012">Acyltransferase</keyword>
<evidence type="ECO:0000256" key="9">
    <source>
        <dbReference type="ARBA" id="ARBA00023315"/>
    </source>
</evidence>
<dbReference type="Proteomes" id="UP001187682">
    <property type="component" value="Unassembled WGS sequence"/>
</dbReference>
<dbReference type="SMART" id="SM00563">
    <property type="entry name" value="PlsC"/>
    <property type="match status" value="1"/>
</dbReference>
<dbReference type="GO" id="GO:0005741">
    <property type="term" value="C:mitochondrial outer membrane"/>
    <property type="evidence" value="ECO:0007669"/>
    <property type="project" value="UniProtKB-SubCell"/>
</dbReference>
<dbReference type="AlphaFoldDB" id="A0AAE8MXU4"/>
<evidence type="ECO:0000256" key="3">
    <source>
        <dbReference type="ARBA" id="ARBA00022679"/>
    </source>
</evidence>
<evidence type="ECO:0000256" key="11">
    <source>
        <dbReference type="ARBA" id="ARBA00047906"/>
    </source>
</evidence>
<sequence length="332" mass="37274">MPPPAVRFLPKAPGPLWRFGSSAVMGVTGLLCKAFLYGFNRVETQGLDNFLRVLDERKGAGRKGGLITACNHISVLDDPIMWGVLPLRYAFNPQNLRWGLGAHDICFKNRFTSTFFSLGQVLPTLRLKHSPLGGLYQPTVTEAIQLLSSPPPHPHGHHSWLHVFPEGCVHQHPASSLRYFKWGISRLILESTPTPSFIPIFIDGMQNLMPEDRGFPRFLPRVRRDIRVVFGDEVDVGRVFGDQVERWNKIKHLAKGEPGAGADADEVGAYKEAARIRVEVARRVREEVMKVRRGLGYPDDEDETLGLAETWAREKTRSPTTTVDGEHVSTKR</sequence>
<dbReference type="CDD" id="cd07989">
    <property type="entry name" value="LPLAT_AGPAT-like"/>
    <property type="match status" value="1"/>
</dbReference>
<dbReference type="GO" id="GO:0035965">
    <property type="term" value="P:cardiolipin acyl-chain remodeling"/>
    <property type="evidence" value="ECO:0007669"/>
    <property type="project" value="TreeGrafter"/>
</dbReference>
<evidence type="ECO:0000256" key="7">
    <source>
        <dbReference type="ARBA" id="ARBA00023128"/>
    </source>
</evidence>
<feature type="region of interest" description="Disordered" evidence="13">
    <location>
        <begin position="309"/>
        <end position="332"/>
    </location>
</feature>
<evidence type="ECO:0000256" key="5">
    <source>
        <dbReference type="ARBA" id="ARBA00022792"/>
    </source>
</evidence>
<dbReference type="PRINTS" id="PR00979">
    <property type="entry name" value="TAFAZZIN"/>
</dbReference>
<evidence type="ECO:0000256" key="8">
    <source>
        <dbReference type="ARBA" id="ARBA00023136"/>
    </source>
</evidence>
<evidence type="ECO:0000256" key="1">
    <source>
        <dbReference type="ARBA" id="ARBA00004137"/>
    </source>
</evidence>
<comment type="catalytic activity">
    <reaction evidence="11">
        <text>1'-[1,2-diacyl-sn-glycero-3-phospho],3'-[1-acyl-sn-glycero-3-phospho]-glycerol + a 1,2-diacyl-sn-glycero-3-phosphocholine = a cardiolipin + a 1-acyl-sn-glycero-3-phosphocholine</text>
        <dbReference type="Rhea" id="RHEA:33731"/>
        <dbReference type="ChEBI" id="CHEBI:57643"/>
        <dbReference type="ChEBI" id="CHEBI:58168"/>
        <dbReference type="ChEBI" id="CHEBI:62237"/>
        <dbReference type="ChEBI" id="CHEBI:64743"/>
    </reaction>
    <physiologicalReaction direction="left-to-right" evidence="11">
        <dbReference type="Rhea" id="RHEA:33732"/>
    </physiologicalReaction>
    <physiologicalReaction direction="right-to-left" evidence="11">
        <dbReference type="Rhea" id="RHEA:33733"/>
    </physiologicalReaction>
</comment>
<dbReference type="EMBL" id="ONZQ02000007">
    <property type="protein sequence ID" value="SPO02721.1"/>
    <property type="molecule type" value="Genomic_DNA"/>
</dbReference>
<evidence type="ECO:0000256" key="13">
    <source>
        <dbReference type="SAM" id="MobiDB-lite"/>
    </source>
</evidence>
<organism evidence="15 16">
    <name type="scientific">Cephalotrichum gorgonifer</name>
    <dbReference type="NCBI Taxonomy" id="2041049"/>
    <lineage>
        <taxon>Eukaryota</taxon>
        <taxon>Fungi</taxon>
        <taxon>Dikarya</taxon>
        <taxon>Ascomycota</taxon>
        <taxon>Pezizomycotina</taxon>
        <taxon>Sordariomycetes</taxon>
        <taxon>Hypocreomycetidae</taxon>
        <taxon>Microascales</taxon>
        <taxon>Microascaceae</taxon>
        <taxon>Cephalotrichum</taxon>
    </lineage>
</organism>
<comment type="similarity">
    <text evidence="2 12">Belongs to the taffazin family.</text>
</comment>
<keyword evidence="6" id="KW-0443">Lipid metabolism</keyword>
<gene>
    <name evidence="15" type="ORF">DNG_05396</name>
</gene>
<accession>A0AAE8MXU4</accession>
<dbReference type="GO" id="GO:0007007">
    <property type="term" value="P:inner mitochondrial membrane organization"/>
    <property type="evidence" value="ECO:0007669"/>
    <property type="project" value="TreeGrafter"/>
</dbReference>
<comment type="caution">
    <text evidence="15">The sequence shown here is derived from an EMBL/GenBank/DDBJ whole genome shotgun (WGS) entry which is preliminary data.</text>
</comment>
<proteinExistence type="inferred from homology"/>
<dbReference type="InterPro" id="IPR002123">
    <property type="entry name" value="Plipid/glycerol_acylTrfase"/>
</dbReference>
<dbReference type="GO" id="GO:0005743">
    <property type="term" value="C:mitochondrial inner membrane"/>
    <property type="evidence" value="ECO:0007669"/>
    <property type="project" value="UniProtKB-SubCell"/>
</dbReference>
<evidence type="ECO:0000256" key="10">
    <source>
        <dbReference type="ARBA" id="ARBA00024323"/>
    </source>
</evidence>
<evidence type="ECO:0000256" key="12">
    <source>
        <dbReference type="RuleBase" id="RU365062"/>
    </source>
</evidence>
<keyword evidence="7" id="KW-0496">Mitochondrion</keyword>
<evidence type="ECO:0000256" key="6">
    <source>
        <dbReference type="ARBA" id="ARBA00023098"/>
    </source>
</evidence>
<evidence type="ECO:0000256" key="2">
    <source>
        <dbReference type="ARBA" id="ARBA00010524"/>
    </source>
</evidence>
<reference evidence="15" key="1">
    <citation type="submission" date="2018-03" db="EMBL/GenBank/DDBJ databases">
        <authorList>
            <person name="Guldener U."/>
        </authorList>
    </citation>
    <scope>NUCLEOTIDE SEQUENCE</scope>
</reference>
<dbReference type="InterPro" id="IPR000872">
    <property type="entry name" value="Tafazzin"/>
</dbReference>
<keyword evidence="8" id="KW-0472">Membrane</keyword>